<sequence length="45" mass="5269">MASLKASSFYRSMWHLSYRRERRCPQAVQCGARKMSKENSDTGKE</sequence>
<keyword evidence="2" id="KW-1185">Reference proteome</keyword>
<dbReference type="GO" id="GO:0008168">
    <property type="term" value="F:methyltransferase activity"/>
    <property type="evidence" value="ECO:0007669"/>
    <property type="project" value="UniProtKB-KW"/>
</dbReference>
<reference evidence="1 2" key="1">
    <citation type="journal article" date="2020" name="Nature">
        <title>Six reference-quality genomes reveal evolution of bat adaptations.</title>
        <authorList>
            <person name="Jebb D."/>
            <person name="Huang Z."/>
            <person name="Pippel M."/>
            <person name="Hughes G.M."/>
            <person name="Lavrichenko K."/>
            <person name="Devanna P."/>
            <person name="Winkler S."/>
            <person name="Jermiin L.S."/>
            <person name="Skirmuntt E.C."/>
            <person name="Katzourakis A."/>
            <person name="Burkitt-Gray L."/>
            <person name="Ray D.A."/>
            <person name="Sullivan K.A.M."/>
            <person name="Roscito J.G."/>
            <person name="Kirilenko B.M."/>
            <person name="Davalos L.M."/>
            <person name="Corthals A.P."/>
            <person name="Power M.L."/>
            <person name="Jones G."/>
            <person name="Ransome R.D."/>
            <person name="Dechmann D.K.N."/>
            <person name="Locatelli A.G."/>
            <person name="Puechmaille S.J."/>
            <person name="Fedrigo O."/>
            <person name="Jarvis E.D."/>
            <person name="Hiller M."/>
            <person name="Vernes S.C."/>
            <person name="Myers E.W."/>
            <person name="Teeling E.C."/>
        </authorList>
    </citation>
    <scope>NUCLEOTIDE SEQUENCE [LARGE SCALE GENOMIC DNA]</scope>
    <source>
        <strain evidence="1">MRouAeg1</strain>
        <tissue evidence="1">Muscle</tissue>
    </source>
</reference>
<evidence type="ECO:0000313" key="2">
    <source>
        <dbReference type="Proteomes" id="UP000593571"/>
    </source>
</evidence>
<evidence type="ECO:0000313" key="1">
    <source>
        <dbReference type="EMBL" id="KAF6488129.1"/>
    </source>
</evidence>
<dbReference type="Proteomes" id="UP000593571">
    <property type="component" value="Unassembled WGS sequence"/>
</dbReference>
<dbReference type="EMBL" id="JACASE010000003">
    <property type="protein sequence ID" value="KAF6488129.1"/>
    <property type="molecule type" value="Genomic_DNA"/>
</dbReference>
<comment type="caution">
    <text evidence="1">The sequence shown here is derived from an EMBL/GenBank/DDBJ whole genome shotgun (WGS) entry which is preliminary data.</text>
</comment>
<organism evidence="1 2">
    <name type="scientific">Rousettus aegyptiacus</name>
    <name type="common">Egyptian fruit bat</name>
    <name type="synonym">Pteropus aegyptiacus</name>
    <dbReference type="NCBI Taxonomy" id="9407"/>
    <lineage>
        <taxon>Eukaryota</taxon>
        <taxon>Metazoa</taxon>
        <taxon>Chordata</taxon>
        <taxon>Craniata</taxon>
        <taxon>Vertebrata</taxon>
        <taxon>Euteleostomi</taxon>
        <taxon>Mammalia</taxon>
        <taxon>Eutheria</taxon>
        <taxon>Laurasiatheria</taxon>
        <taxon>Chiroptera</taxon>
        <taxon>Yinpterochiroptera</taxon>
        <taxon>Pteropodoidea</taxon>
        <taxon>Pteropodidae</taxon>
        <taxon>Rousettinae</taxon>
        <taxon>Rousettus</taxon>
    </lineage>
</organism>
<gene>
    <name evidence="1" type="ORF">HJG63_019909</name>
</gene>
<keyword evidence="1" id="KW-0489">Methyltransferase</keyword>
<protein>
    <submittedName>
        <fullName evidence="1">tRNA methyltransferase 10B</fullName>
    </submittedName>
</protein>
<proteinExistence type="predicted"/>
<accession>A0A7J8IVJ6</accession>
<dbReference type="GO" id="GO:0032259">
    <property type="term" value="P:methylation"/>
    <property type="evidence" value="ECO:0007669"/>
    <property type="project" value="UniProtKB-KW"/>
</dbReference>
<dbReference type="AlphaFoldDB" id="A0A7J8IVJ6"/>
<keyword evidence="1" id="KW-0808">Transferase</keyword>
<name>A0A7J8IVJ6_ROUAE</name>